<feature type="transmembrane region" description="Helical" evidence="1">
    <location>
        <begin position="86"/>
        <end position="111"/>
    </location>
</feature>
<evidence type="ECO:0000256" key="1">
    <source>
        <dbReference type="SAM" id="Phobius"/>
    </source>
</evidence>
<dbReference type="RefSeq" id="WP_131124321.1">
    <property type="nucleotide sequence ID" value="NZ_SIXH01000187.1"/>
</dbReference>
<keyword evidence="1" id="KW-1133">Transmembrane helix</keyword>
<keyword evidence="1" id="KW-0812">Transmembrane</keyword>
<feature type="transmembrane region" description="Helical" evidence="1">
    <location>
        <begin position="30"/>
        <end position="51"/>
    </location>
</feature>
<dbReference type="Proteomes" id="UP000292452">
    <property type="component" value="Unassembled WGS sequence"/>
</dbReference>
<organism evidence="2 3">
    <name type="scientific">Streptomyces kasugaensis</name>
    <dbReference type="NCBI Taxonomy" id="1946"/>
    <lineage>
        <taxon>Bacteria</taxon>
        <taxon>Bacillati</taxon>
        <taxon>Actinomycetota</taxon>
        <taxon>Actinomycetes</taxon>
        <taxon>Kitasatosporales</taxon>
        <taxon>Streptomycetaceae</taxon>
        <taxon>Streptomyces</taxon>
    </lineage>
</organism>
<name>A0A4Q9HS70_STRKA</name>
<feature type="transmembrane region" description="Helical" evidence="1">
    <location>
        <begin position="117"/>
        <end position="137"/>
    </location>
</feature>
<keyword evidence="1" id="KW-0472">Membrane</keyword>
<comment type="caution">
    <text evidence="2">The sequence shown here is derived from an EMBL/GenBank/DDBJ whole genome shotgun (WGS) entry which is preliminary data.</text>
</comment>
<sequence>MSEYAAKDASDALARARELGSSVRGSGRWYVRYQVIFGCASALCVLAIGLLSHPYGVALGTGFWVVVIAGLSVYSARQRVVGRGFALRHGGLIASWGVLNGAVLAGGVTWFPGVAAWWVPGAVAVALPGLVGGFLAARR</sequence>
<dbReference type="AlphaFoldDB" id="A0A4Q9HS70"/>
<feature type="transmembrane region" description="Helical" evidence="1">
    <location>
        <begin position="57"/>
        <end position="74"/>
    </location>
</feature>
<dbReference type="EMBL" id="SIXH01000187">
    <property type="protein sequence ID" value="TBO57847.1"/>
    <property type="molecule type" value="Genomic_DNA"/>
</dbReference>
<evidence type="ECO:0000313" key="3">
    <source>
        <dbReference type="Proteomes" id="UP000292452"/>
    </source>
</evidence>
<reference evidence="2 3" key="1">
    <citation type="submission" date="2019-02" db="EMBL/GenBank/DDBJ databases">
        <title>Draft Genome Sequence of Streptomyces sp. AM-2504, identified by 16S rRNA comparative analysis as a Streptomyces Kasugaensis strain.</title>
        <authorList>
            <person name="Napolioni V."/>
            <person name="Giuliodori A.M."/>
            <person name="Spurio R."/>
            <person name="Fabbretti A."/>
        </authorList>
    </citation>
    <scope>NUCLEOTIDE SEQUENCE [LARGE SCALE GENOMIC DNA]</scope>
    <source>
        <strain evidence="2 3">AM-2504</strain>
    </source>
</reference>
<evidence type="ECO:0000313" key="2">
    <source>
        <dbReference type="EMBL" id="TBO57847.1"/>
    </source>
</evidence>
<keyword evidence="3" id="KW-1185">Reference proteome</keyword>
<accession>A0A4Q9HS70</accession>
<gene>
    <name evidence="2" type="ORF">EYS09_20545</name>
</gene>
<proteinExistence type="predicted"/>
<protein>
    <submittedName>
        <fullName evidence="2">Uncharacterized protein</fullName>
    </submittedName>
</protein>